<dbReference type="RefSeq" id="WP_109100891.1">
    <property type="nucleotide sequence ID" value="NZ_QDKQ01000037.1"/>
</dbReference>
<comment type="caution">
    <text evidence="1">The sequence shown here is derived from an EMBL/GenBank/DDBJ whole genome shotgun (WGS) entry which is preliminary data.</text>
</comment>
<proteinExistence type="predicted"/>
<dbReference type="EMBL" id="QDKQ01000037">
    <property type="protein sequence ID" value="PVM90077.1"/>
    <property type="molecule type" value="Genomic_DNA"/>
</dbReference>
<dbReference type="AlphaFoldDB" id="A0A2T9K286"/>
<evidence type="ECO:0000313" key="2">
    <source>
        <dbReference type="Proteomes" id="UP000245073"/>
    </source>
</evidence>
<reference evidence="1 2" key="1">
    <citation type="submission" date="2018-04" db="EMBL/GenBank/DDBJ databases">
        <title>The genome sequence of Caulobacter sp. 744.</title>
        <authorList>
            <person name="Gao J."/>
            <person name="Sun J."/>
        </authorList>
    </citation>
    <scope>NUCLEOTIDE SEQUENCE [LARGE SCALE GENOMIC DNA]</scope>
    <source>
        <strain evidence="1 2">774</strain>
    </source>
</reference>
<dbReference type="Proteomes" id="UP000245073">
    <property type="component" value="Unassembled WGS sequence"/>
</dbReference>
<keyword evidence="2" id="KW-1185">Reference proteome</keyword>
<dbReference type="OrthoDB" id="7184246at2"/>
<organism evidence="1 2">
    <name type="scientific">Caulobacter endophyticus</name>
    <dbReference type="NCBI Taxonomy" id="2172652"/>
    <lineage>
        <taxon>Bacteria</taxon>
        <taxon>Pseudomonadati</taxon>
        <taxon>Pseudomonadota</taxon>
        <taxon>Alphaproteobacteria</taxon>
        <taxon>Caulobacterales</taxon>
        <taxon>Caulobacteraceae</taxon>
        <taxon>Caulobacter</taxon>
    </lineage>
</organism>
<gene>
    <name evidence="1" type="ORF">DDF67_10735</name>
</gene>
<accession>A0A2T9K286</accession>
<sequence length="268" mass="29657">MSEILFDGSLVLRWLKSDKAELSLIVGCDLDDDVSGELVTVAGVDRERQVVIGERGQRMPFARLGKCQLIASPDHPVVPAIKACVSPLDRRDEDLRKVLGPMFPSSIAASDLPAIHAAELSRRENRLLDKDQRYRAFRALQHNKLHLHGLEIVQVWRAEAQARGLPWADIAFQLATFLRDGFHAAKAAAAQEALDDPRAGASPAERARLATVQAGALIEKFTRRGGEQADLIAAWNAIGLAWAIEKERDHPEVRAVYRKLETFGPDPR</sequence>
<protein>
    <submittedName>
        <fullName evidence="1">Uncharacterized protein</fullName>
    </submittedName>
</protein>
<name>A0A2T9K286_9CAUL</name>
<evidence type="ECO:0000313" key="1">
    <source>
        <dbReference type="EMBL" id="PVM90077.1"/>
    </source>
</evidence>